<keyword evidence="2" id="KW-1185">Reference proteome</keyword>
<organism evidence="1 2">
    <name type="scientific">Catharanthus roseus</name>
    <name type="common">Madagascar periwinkle</name>
    <name type="synonym">Vinca rosea</name>
    <dbReference type="NCBI Taxonomy" id="4058"/>
    <lineage>
        <taxon>Eukaryota</taxon>
        <taxon>Viridiplantae</taxon>
        <taxon>Streptophyta</taxon>
        <taxon>Embryophyta</taxon>
        <taxon>Tracheophyta</taxon>
        <taxon>Spermatophyta</taxon>
        <taxon>Magnoliopsida</taxon>
        <taxon>eudicotyledons</taxon>
        <taxon>Gunneridae</taxon>
        <taxon>Pentapetalae</taxon>
        <taxon>asterids</taxon>
        <taxon>lamiids</taxon>
        <taxon>Gentianales</taxon>
        <taxon>Apocynaceae</taxon>
        <taxon>Rauvolfioideae</taxon>
        <taxon>Vinceae</taxon>
        <taxon>Catharanthinae</taxon>
        <taxon>Catharanthus</taxon>
    </lineage>
</organism>
<evidence type="ECO:0000313" key="2">
    <source>
        <dbReference type="Proteomes" id="UP001060085"/>
    </source>
</evidence>
<reference evidence="2" key="1">
    <citation type="journal article" date="2023" name="Nat. Plants">
        <title>Single-cell RNA sequencing provides a high-resolution roadmap for understanding the multicellular compartmentation of specialized metabolism.</title>
        <authorList>
            <person name="Sun S."/>
            <person name="Shen X."/>
            <person name="Li Y."/>
            <person name="Li Y."/>
            <person name="Wang S."/>
            <person name="Li R."/>
            <person name="Zhang H."/>
            <person name="Shen G."/>
            <person name="Guo B."/>
            <person name="Wei J."/>
            <person name="Xu J."/>
            <person name="St-Pierre B."/>
            <person name="Chen S."/>
            <person name="Sun C."/>
        </authorList>
    </citation>
    <scope>NUCLEOTIDE SEQUENCE [LARGE SCALE GENOMIC DNA]</scope>
</reference>
<dbReference type="EMBL" id="CM044704">
    <property type="protein sequence ID" value="KAI5669602.1"/>
    <property type="molecule type" value="Genomic_DNA"/>
</dbReference>
<protein>
    <submittedName>
        <fullName evidence="1">Uncharacterized protein</fullName>
    </submittedName>
</protein>
<name>A0ACC0BAD7_CATRO</name>
<gene>
    <name evidence="1" type="ORF">M9H77_19455</name>
</gene>
<sequence>MDVWRWISGSLPPRAALFSRKAIQSDYSPFRPMSKEKKISLTNRSHNSNLHRWQPPCIDHYEVNVDAVVNDEKADIGALNPVQCMNPVQCVEAQAILSYQLGIYNLLIE</sequence>
<proteinExistence type="predicted"/>
<dbReference type="Proteomes" id="UP001060085">
    <property type="component" value="Linkage Group LG04"/>
</dbReference>
<comment type="caution">
    <text evidence="1">The sequence shown here is derived from an EMBL/GenBank/DDBJ whole genome shotgun (WGS) entry which is preliminary data.</text>
</comment>
<evidence type="ECO:0000313" key="1">
    <source>
        <dbReference type="EMBL" id="KAI5669602.1"/>
    </source>
</evidence>
<accession>A0ACC0BAD7</accession>